<sequence>MFPPFENVSQYRPGIIIWCDPSSEPNSLDMELSTRPSNAQYINRKKLDLRPCLVVAVDFDSGTIQVARLCDTMPYDTTHWVRVDTVPPIRWKVGDAWIWVGTPAVLPMLLGNSRLQHPHRDPMFSSQPVAEANLKSYRVHRKNYQSYSAPWSQPSGSNLPPHGFIPPAPYQGPGPSMQHTMTTSTPYTTRPEDILYSTQSSPSATPASHDIAVASGFTETNPNAPGWLRNPQNGWFWHANRGLFPPSFQPGYGHGSSG</sequence>
<proteinExistence type="predicted"/>
<evidence type="ECO:0000313" key="2">
    <source>
        <dbReference type="Proteomes" id="UP001221142"/>
    </source>
</evidence>
<evidence type="ECO:0000313" key="1">
    <source>
        <dbReference type="EMBL" id="KAJ7605570.1"/>
    </source>
</evidence>
<reference evidence="1" key="1">
    <citation type="submission" date="2023-03" db="EMBL/GenBank/DDBJ databases">
        <title>Massive genome expansion in bonnet fungi (Mycena s.s.) driven by repeated elements and novel gene families across ecological guilds.</title>
        <authorList>
            <consortium name="Lawrence Berkeley National Laboratory"/>
            <person name="Harder C.B."/>
            <person name="Miyauchi S."/>
            <person name="Viragh M."/>
            <person name="Kuo A."/>
            <person name="Thoen E."/>
            <person name="Andreopoulos B."/>
            <person name="Lu D."/>
            <person name="Skrede I."/>
            <person name="Drula E."/>
            <person name="Henrissat B."/>
            <person name="Morin E."/>
            <person name="Kohler A."/>
            <person name="Barry K."/>
            <person name="LaButti K."/>
            <person name="Morin E."/>
            <person name="Salamov A."/>
            <person name="Lipzen A."/>
            <person name="Mereny Z."/>
            <person name="Hegedus B."/>
            <person name="Baldrian P."/>
            <person name="Stursova M."/>
            <person name="Weitz H."/>
            <person name="Taylor A."/>
            <person name="Grigoriev I.V."/>
            <person name="Nagy L.G."/>
            <person name="Martin F."/>
            <person name="Kauserud H."/>
        </authorList>
    </citation>
    <scope>NUCLEOTIDE SEQUENCE</scope>
    <source>
        <strain evidence="1">9284</strain>
    </source>
</reference>
<dbReference type="EMBL" id="JARKIF010000072">
    <property type="protein sequence ID" value="KAJ7605570.1"/>
    <property type="molecule type" value="Genomic_DNA"/>
</dbReference>
<dbReference type="AlphaFoldDB" id="A0AAD7AZG8"/>
<organism evidence="1 2">
    <name type="scientific">Roridomyces roridus</name>
    <dbReference type="NCBI Taxonomy" id="1738132"/>
    <lineage>
        <taxon>Eukaryota</taxon>
        <taxon>Fungi</taxon>
        <taxon>Dikarya</taxon>
        <taxon>Basidiomycota</taxon>
        <taxon>Agaricomycotina</taxon>
        <taxon>Agaricomycetes</taxon>
        <taxon>Agaricomycetidae</taxon>
        <taxon>Agaricales</taxon>
        <taxon>Marasmiineae</taxon>
        <taxon>Mycenaceae</taxon>
        <taxon>Roridomyces</taxon>
    </lineage>
</organism>
<comment type="caution">
    <text evidence="1">The sequence shown here is derived from an EMBL/GenBank/DDBJ whole genome shotgun (WGS) entry which is preliminary data.</text>
</comment>
<dbReference type="Proteomes" id="UP001221142">
    <property type="component" value="Unassembled WGS sequence"/>
</dbReference>
<gene>
    <name evidence="1" type="ORF">FB45DRAFT_952719</name>
</gene>
<name>A0AAD7AZG8_9AGAR</name>
<keyword evidence="2" id="KW-1185">Reference proteome</keyword>
<accession>A0AAD7AZG8</accession>
<protein>
    <submittedName>
        <fullName evidence="1">Uncharacterized protein</fullName>
    </submittedName>
</protein>